<keyword evidence="3" id="KW-0238">DNA-binding</keyword>
<sequence>MPENIAPDTPLLTVPELVDELGLAPGKIHRLIEDHQLAAIRHEGVLKVPAEFIVDGHPLPPLRGTLLVLLDAGFAEDEAVSWLLAHNEELGERPIAALRGGRKSSVRRATQALAF</sequence>
<reference evidence="3 4" key="1">
    <citation type="journal article" date="2017" name="New Microbes New Infect">
        <title>Genome sequence of 'Leucobacter massiliensis' sp. nov. isolated from human pharynx after travel to the 2014 Hajj.</title>
        <authorList>
            <person name="Leangapichart T."/>
            <person name="Gautret P."/>
            <person name="Nguyen T.T."/>
            <person name="Armstrong N."/>
            <person name="Rolain J.M."/>
        </authorList>
    </citation>
    <scope>NUCLEOTIDE SEQUENCE [LARGE SCALE GENOMIC DNA]</scope>
    <source>
        <strain evidence="3 4">122RC15</strain>
    </source>
</reference>
<proteinExistence type="predicted"/>
<dbReference type="RefSeq" id="WP_105804739.1">
    <property type="nucleotide sequence ID" value="NZ_MWZD01000014.1"/>
</dbReference>
<accession>A0A2S9QQC8</accession>
<dbReference type="Pfam" id="PF18367">
    <property type="entry name" value="Rv2175c_C"/>
    <property type="match status" value="1"/>
</dbReference>
<dbReference type="OrthoDB" id="3784042at2"/>
<feature type="domain" description="Rv2175c C-terminal" evidence="1">
    <location>
        <begin position="62"/>
        <end position="114"/>
    </location>
</feature>
<protein>
    <submittedName>
        <fullName evidence="3">DNA-binding protein</fullName>
    </submittedName>
</protein>
<feature type="domain" description="DNA-binding protein Rv2175c wHTH" evidence="2">
    <location>
        <begin position="6"/>
        <end position="53"/>
    </location>
</feature>
<name>A0A2S9QQC8_9MICO</name>
<dbReference type="Pfam" id="PF21531">
    <property type="entry name" value="Rv2175c_wHTH"/>
    <property type="match status" value="1"/>
</dbReference>
<evidence type="ECO:0000313" key="4">
    <source>
        <dbReference type="Proteomes" id="UP000238650"/>
    </source>
</evidence>
<dbReference type="InterPro" id="IPR041098">
    <property type="entry name" value="Rv2175c_C"/>
</dbReference>
<evidence type="ECO:0000259" key="2">
    <source>
        <dbReference type="Pfam" id="PF21531"/>
    </source>
</evidence>
<dbReference type="Proteomes" id="UP000238650">
    <property type="component" value="Unassembled WGS sequence"/>
</dbReference>
<dbReference type="EMBL" id="MWZD01000014">
    <property type="protein sequence ID" value="PRI11801.1"/>
    <property type="molecule type" value="Genomic_DNA"/>
</dbReference>
<dbReference type="AlphaFoldDB" id="A0A2S9QQC8"/>
<dbReference type="InterPro" id="IPR048576">
    <property type="entry name" value="Rv2175c_wHTH"/>
</dbReference>
<organism evidence="3 4">
    <name type="scientific">Leucobacter massiliensis</name>
    <dbReference type="NCBI Taxonomy" id="1686285"/>
    <lineage>
        <taxon>Bacteria</taxon>
        <taxon>Bacillati</taxon>
        <taxon>Actinomycetota</taxon>
        <taxon>Actinomycetes</taxon>
        <taxon>Micrococcales</taxon>
        <taxon>Microbacteriaceae</taxon>
        <taxon>Leucobacter</taxon>
    </lineage>
</organism>
<evidence type="ECO:0000313" key="3">
    <source>
        <dbReference type="EMBL" id="PRI11801.1"/>
    </source>
</evidence>
<evidence type="ECO:0000259" key="1">
    <source>
        <dbReference type="Pfam" id="PF18367"/>
    </source>
</evidence>
<dbReference type="GO" id="GO:0003677">
    <property type="term" value="F:DNA binding"/>
    <property type="evidence" value="ECO:0007669"/>
    <property type="project" value="UniProtKB-KW"/>
</dbReference>
<comment type="caution">
    <text evidence="3">The sequence shown here is derived from an EMBL/GenBank/DDBJ whole genome shotgun (WGS) entry which is preliminary data.</text>
</comment>
<keyword evidence="4" id="KW-1185">Reference proteome</keyword>
<gene>
    <name evidence="3" type="ORF">B4915_05020</name>
</gene>